<evidence type="ECO:0000259" key="7">
    <source>
        <dbReference type="PROSITE" id="PS50405"/>
    </source>
</evidence>
<dbReference type="InterPro" id="IPR040075">
    <property type="entry name" value="GST_N_Theta"/>
</dbReference>
<dbReference type="PROSITE" id="PS50404">
    <property type="entry name" value="GST_NTER"/>
    <property type="match status" value="1"/>
</dbReference>
<evidence type="ECO:0000256" key="3">
    <source>
        <dbReference type="ARBA" id="ARBA00022490"/>
    </source>
</evidence>
<dbReference type="PROSITE" id="PS50405">
    <property type="entry name" value="GST_CTER"/>
    <property type="match status" value="1"/>
</dbReference>
<dbReference type="InterPro" id="IPR040077">
    <property type="entry name" value="GST_C_Theta"/>
</dbReference>
<dbReference type="FunFam" id="3.40.30.10:FF:000176">
    <property type="entry name" value="Glutathione S-transferase theta-1"/>
    <property type="match status" value="1"/>
</dbReference>
<dbReference type="AlphaFoldDB" id="A0A1P8L0T5"/>
<dbReference type="Pfam" id="PF02798">
    <property type="entry name" value="GST_N"/>
    <property type="match status" value="1"/>
</dbReference>
<comment type="subcellular location">
    <subcellularLocation>
        <location evidence="1">Cytoplasm</location>
    </subcellularLocation>
</comment>
<dbReference type="GO" id="GO:0005737">
    <property type="term" value="C:cytoplasm"/>
    <property type="evidence" value="ECO:0007669"/>
    <property type="project" value="UniProtKB-SubCell"/>
</dbReference>
<accession>A0A1P8L0T5</accession>
<dbReference type="SFLD" id="SFLDS00019">
    <property type="entry name" value="Glutathione_Transferase_(cytos"/>
    <property type="match status" value="1"/>
</dbReference>
<dbReference type="SUPFAM" id="SSF47616">
    <property type="entry name" value="GST C-terminal domain-like"/>
    <property type="match status" value="1"/>
</dbReference>
<dbReference type="InterPro" id="IPR036282">
    <property type="entry name" value="Glutathione-S-Trfase_C_sf"/>
</dbReference>
<dbReference type="Gene3D" id="3.40.30.10">
    <property type="entry name" value="Glutaredoxin"/>
    <property type="match status" value="1"/>
</dbReference>
<feature type="domain" description="GST N-terminal" evidence="6">
    <location>
        <begin position="1"/>
        <end position="82"/>
    </location>
</feature>
<dbReference type="CDD" id="cd03183">
    <property type="entry name" value="GST_C_Theta"/>
    <property type="match status" value="1"/>
</dbReference>
<dbReference type="InterPro" id="IPR036249">
    <property type="entry name" value="Thioredoxin-like_sf"/>
</dbReference>
<dbReference type="Pfam" id="PF00043">
    <property type="entry name" value="GST_C"/>
    <property type="match status" value="1"/>
</dbReference>
<proteinExistence type="evidence at transcript level"/>
<dbReference type="SFLD" id="SFLDG00358">
    <property type="entry name" value="Main_(cytGST)"/>
    <property type="match status" value="1"/>
</dbReference>
<evidence type="ECO:0000256" key="1">
    <source>
        <dbReference type="ARBA" id="ARBA00004496"/>
    </source>
</evidence>
<protein>
    <submittedName>
        <fullName evidence="8">Glutathione S-transferase theta 1</fullName>
    </submittedName>
</protein>
<evidence type="ECO:0000256" key="4">
    <source>
        <dbReference type="ARBA" id="ARBA00022679"/>
    </source>
</evidence>
<dbReference type="InterPro" id="IPR004045">
    <property type="entry name" value="Glutathione_S-Trfase_N"/>
</dbReference>
<evidence type="ECO:0000259" key="6">
    <source>
        <dbReference type="PROSITE" id="PS50404"/>
    </source>
</evidence>
<dbReference type="InterPro" id="IPR051369">
    <property type="entry name" value="GST_Theta"/>
</dbReference>
<dbReference type="InterPro" id="IPR040079">
    <property type="entry name" value="Glutathione_S-Trfase"/>
</dbReference>
<dbReference type="CDD" id="cd03050">
    <property type="entry name" value="GST_N_Theta"/>
    <property type="match status" value="1"/>
</dbReference>
<dbReference type="SFLD" id="SFLDG01153">
    <property type="entry name" value="Main.4:_Theta-like"/>
    <property type="match status" value="1"/>
</dbReference>
<evidence type="ECO:0000313" key="8">
    <source>
        <dbReference type="EMBL" id="APW77581.1"/>
    </source>
</evidence>
<keyword evidence="4 8" id="KW-0808">Transferase</keyword>
<dbReference type="FunFam" id="1.20.1050.10:FF:000039">
    <property type="entry name" value="Glutathione S-transferase theta-1"/>
    <property type="match status" value="1"/>
</dbReference>
<dbReference type="InterPro" id="IPR010987">
    <property type="entry name" value="Glutathione-S-Trfase_C-like"/>
</dbReference>
<dbReference type="PANTHER" id="PTHR43917">
    <property type="match status" value="1"/>
</dbReference>
<feature type="domain" description="GST C-terminal" evidence="7">
    <location>
        <begin position="88"/>
        <end position="224"/>
    </location>
</feature>
<keyword evidence="3" id="KW-0963">Cytoplasm</keyword>
<dbReference type="GO" id="GO:0004364">
    <property type="term" value="F:glutathione transferase activity"/>
    <property type="evidence" value="ECO:0007669"/>
    <property type="project" value="UniProtKB-EC"/>
</dbReference>
<dbReference type="InterPro" id="IPR004046">
    <property type="entry name" value="GST_C"/>
</dbReference>
<evidence type="ECO:0000256" key="2">
    <source>
        <dbReference type="ARBA" id="ARBA00009899"/>
    </source>
</evidence>
<dbReference type="EMBL" id="KX229720">
    <property type="protein sequence ID" value="APW77581.1"/>
    <property type="molecule type" value="mRNA"/>
</dbReference>
<organism evidence="8">
    <name type="scientific">Pieris rapae</name>
    <name type="common">Small white butterfly</name>
    <name type="synonym">Artogeia rapae</name>
    <dbReference type="NCBI Taxonomy" id="64459"/>
    <lineage>
        <taxon>Eukaryota</taxon>
        <taxon>Metazoa</taxon>
        <taxon>Ecdysozoa</taxon>
        <taxon>Arthropoda</taxon>
        <taxon>Hexapoda</taxon>
        <taxon>Insecta</taxon>
        <taxon>Pterygota</taxon>
        <taxon>Neoptera</taxon>
        <taxon>Endopterygota</taxon>
        <taxon>Lepidoptera</taxon>
        <taxon>Glossata</taxon>
        <taxon>Ditrysia</taxon>
        <taxon>Papilionoidea</taxon>
        <taxon>Pieridae</taxon>
        <taxon>Pierinae</taxon>
        <taxon>Pieris</taxon>
    </lineage>
</organism>
<evidence type="ECO:0000256" key="5">
    <source>
        <dbReference type="ARBA" id="ARBA00047960"/>
    </source>
</evidence>
<dbReference type="SUPFAM" id="SSF52833">
    <property type="entry name" value="Thioredoxin-like"/>
    <property type="match status" value="1"/>
</dbReference>
<name>A0A1P8L0T5_PIERA</name>
<reference evidence="8" key="1">
    <citation type="submission" date="2016-05" db="EMBL/GenBank/DDBJ databases">
        <title>Identification of glutathione S-transferase genes from Pieris rapae.</title>
        <authorList>
            <person name="Liu S."/>
            <person name="Li S.-G."/>
        </authorList>
    </citation>
    <scope>NUCLEOTIDE SEQUENCE</scope>
    <source>
        <strain evidence="8">HF</strain>
    </source>
</reference>
<dbReference type="PANTHER" id="PTHR43917:SF8">
    <property type="entry name" value="GH16740P-RELATED"/>
    <property type="match status" value="1"/>
</dbReference>
<dbReference type="GO" id="GO:0006749">
    <property type="term" value="P:glutathione metabolic process"/>
    <property type="evidence" value="ECO:0007669"/>
    <property type="project" value="TreeGrafter"/>
</dbReference>
<comment type="similarity">
    <text evidence="2">Belongs to the GST superfamily. Theta family.</text>
</comment>
<sequence length="224" mass="26518">MKLKLYYDLMSQPSRALYILLKTSECNFEPKCLDLRQGEHFTDEYQAINRFKKVPVIDHNGFVLTESVAIIRYLACENVIPRILYPEDNKEQARVDEYLEWHQIGLRLHCAMFFRVKYLNPIFSGKQPEPKQVKSYEKRMLNALEEFDTLWLGWNQFVTGDNITVADLFAAVELEQPRMAGFEPAAHYPNIAKWWPKVKQYYNPYYDEAHVILNKIVQKNMSKL</sequence>
<comment type="catalytic activity">
    <reaction evidence="5">
        <text>RX + glutathione = an S-substituted glutathione + a halide anion + H(+)</text>
        <dbReference type="Rhea" id="RHEA:16437"/>
        <dbReference type="ChEBI" id="CHEBI:15378"/>
        <dbReference type="ChEBI" id="CHEBI:16042"/>
        <dbReference type="ChEBI" id="CHEBI:17792"/>
        <dbReference type="ChEBI" id="CHEBI:57925"/>
        <dbReference type="ChEBI" id="CHEBI:90779"/>
        <dbReference type="EC" id="2.5.1.18"/>
    </reaction>
</comment>
<dbReference type="Gene3D" id="1.20.1050.10">
    <property type="match status" value="1"/>
</dbReference>